<name>A0A4Y3VR33_9ACTN</name>
<feature type="compositionally biased region" description="Basic and acidic residues" evidence="1">
    <location>
        <begin position="267"/>
        <end position="287"/>
    </location>
</feature>
<dbReference type="EMBL" id="BJND01000071">
    <property type="protein sequence ID" value="GEC09424.1"/>
    <property type="molecule type" value="Genomic_DNA"/>
</dbReference>
<dbReference type="AlphaFoldDB" id="A0A4Y3VR33"/>
<gene>
    <name evidence="3" type="ORF">SSP24_70790</name>
</gene>
<evidence type="ECO:0000313" key="4">
    <source>
        <dbReference type="Proteomes" id="UP000317881"/>
    </source>
</evidence>
<keyword evidence="2" id="KW-0472">Membrane</keyword>
<sequence length="334" mass="34520">MALLAAPAAYASDPTTDPTATESAPETASASPSASDTQSATATATSDPSASDSQSPTTDPTATESATETASASPTASTSPSASASATAPSDDESWNPYEDCKSFNLDDKLTASISGLPNQIVAGSGWHEFEFVVTNDSDKDLEKVWVEAFTEYSDDTNEDSSLAFDLAEIQYKLDGKWTSNYQDYYEDEDGKFHFSGTFVALLDSLEKHSTATMDLRVRVNKDAPAGSSFALSQAVYAGEEAACYGNGDNYDFTVLAAGSKPSGNVDDAKPSGEKPDVTDGTRPQGDVKEIAGNLAETGSSSALPMIGLVGGVAVAAGAGAVFVVRRKKAGAQA</sequence>
<keyword evidence="2" id="KW-0812">Transmembrane</keyword>
<keyword evidence="4" id="KW-1185">Reference proteome</keyword>
<comment type="caution">
    <text evidence="3">The sequence shown here is derived from an EMBL/GenBank/DDBJ whole genome shotgun (WGS) entry which is preliminary data.</text>
</comment>
<accession>A0A4Y3VR33</accession>
<reference evidence="3 4" key="1">
    <citation type="submission" date="2019-06" db="EMBL/GenBank/DDBJ databases">
        <title>Whole genome shotgun sequence of Streptomyces spinoverrucosus NBRC 14228.</title>
        <authorList>
            <person name="Hosoyama A."/>
            <person name="Uohara A."/>
            <person name="Ohji S."/>
            <person name="Ichikawa N."/>
        </authorList>
    </citation>
    <scope>NUCLEOTIDE SEQUENCE [LARGE SCALE GENOMIC DNA]</scope>
    <source>
        <strain evidence="3 4">NBRC 14228</strain>
    </source>
</reference>
<dbReference type="NCBIfam" id="NF041528">
    <property type="entry name" value="strep_LAETG"/>
    <property type="match status" value="1"/>
</dbReference>
<feature type="region of interest" description="Disordered" evidence="1">
    <location>
        <begin position="1"/>
        <end position="96"/>
    </location>
</feature>
<keyword evidence="2" id="KW-1133">Transmembrane helix</keyword>
<organism evidence="3 4">
    <name type="scientific">Streptomyces spinoverrucosus</name>
    <dbReference type="NCBI Taxonomy" id="284043"/>
    <lineage>
        <taxon>Bacteria</taxon>
        <taxon>Bacillati</taxon>
        <taxon>Actinomycetota</taxon>
        <taxon>Actinomycetes</taxon>
        <taxon>Kitasatosporales</taxon>
        <taxon>Streptomycetaceae</taxon>
        <taxon>Streptomyces</taxon>
    </lineage>
</organism>
<dbReference type="NCBIfam" id="TIGR01167">
    <property type="entry name" value="LPXTG_anchor"/>
    <property type="match status" value="1"/>
</dbReference>
<evidence type="ECO:0008006" key="5">
    <source>
        <dbReference type="Google" id="ProtNLM"/>
    </source>
</evidence>
<evidence type="ECO:0000313" key="3">
    <source>
        <dbReference type="EMBL" id="GEC09424.1"/>
    </source>
</evidence>
<feature type="compositionally biased region" description="Low complexity" evidence="1">
    <location>
        <begin position="1"/>
        <end position="89"/>
    </location>
</feature>
<evidence type="ECO:0000256" key="1">
    <source>
        <dbReference type="SAM" id="MobiDB-lite"/>
    </source>
</evidence>
<evidence type="ECO:0000256" key="2">
    <source>
        <dbReference type="SAM" id="Phobius"/>
    </source>
</evidence>
<proteinExistence type="predicted"/>
<feature type="transmembrane region" description="Helical" evidence="2">
    <location>
        <begin position="303"/>
        <end position="325"/>
    </location>
</feature>
<dbReference type="Proteomes" id="UP000317881">
    <property type="component" value="Unassembled WGS sequence"/>
</dbReference>
<protein>
    <recommendedName>
        <fullName evidence="5">Gram-positive cocci surface proteins LPxTG domain-containing protein</fullName>
    </recommendedName>
</protein>
<feature type="region of interest" description="Disordered" evidence="1">
    <location>
        <begin position="262"/>
        <end position="287"/>
    </location>
</feature>